<protein>
    <submittedName>
        <fullName evidence="1">Uncharacterized protein</fullName>
    </submittedName>
</protein>
<sequence>MCFVIPSSKATLSLKYHARKSLVTYRDTTTLVYKYFTSFMFTLHDQPTLTSYALVKEEKKKYRHPRGSDSSRNIDL</sequence>
<proteinExistence type="predicted"/>
<reference evidence="1" key="1">
    <citation type="submission" date="2014-12" db="EMBL/GenBank/DDBJ databases">
        <title>Insight into the proteome of Arion vulgaris.</title>
        <authorList>
            <person name="Aradska J."/>
            <person name="Bulat T."/>
            <person name="Smidak R."/>
            <person name="Sarate P."/>
            <person name="Gangsoo J."/>
            <person name="Sialana F."/>
            <person name="Bilban M."/>
            <person name="Lubec G."/>
        </authorList>
    </citation>
    <scope>NUCLEOTIDE SEQUENCE</scope>
    <source>
        <tissue evidence="1">Skin</tissue>
    </source>
</reference>
<organism evidence="1">
    <name type="scientific">Arion vulgaris</name>
    <dbReference type="NCBI Taxonomy" id="1028688"/>
    <lineage>
        <taxon>Eukaryota</taxon>
        <taxon>Metazoa</taxon>
        <taxon>Spiralia</taxon>
        <taxon>Lophotrochozoa</taxon>
        <taxon>Mollusca</taxon>
        <taxon>Gastropoda</taxon>
        <taxon>Heterobranchia</taxon>
        <taxon>Euthyneura</taxon>
        <taxon>Panpulmonata</taxon>
        <taxon>Eupulmonata</taxon>
        <taxon>Stylommatophora</taxon>
        <taxon>Helicina</taxon>
        <taxon>Arionoidea</taxon>
        <taxon>Arionidae</taxon>
        <taxon>Arion</taxon>
    </lineage>
</organism>
<dbReference type="AlphaFoldDB" id="A0A0B7AJ28"/>
<evidence type="ECO:0000313" key="1">
    <source>
        <dbReference type="EMBL" id="CEK80848.1"/>
    </source>
</evidence>
<gene>
    <name evidence="1" type="primary">ORF123015</name>
</gene>
<name>A0A0B7AJ28_9EUPU</name>
<dbReference type="EMBL" id="HACG01033983">
    <property type="protein sequence ID" value="CEK80848.1"/>
    <property type="molecule type" value="Transcribed_RNA"/>
</dbReference>
<accession>A0A0B7AJ28</accession>